<feature type="non-terminal residue" evidence="3">
    <location>
        <position position="1"/>
    </location>
</feature>
<accession>A0ABV1GAA9</accession>
<name>A0ABV1GAA9_9FIRM</name>
<sequence>TVKGTDTTPTGDLSRWPDAGQVGSWAVDALRWCVGAGIINGKDGGLQPTGNATRAEFATILMRYAKL</sequence>
<organism evidence="3 4">
    <name type="scientific">Faecousia intestinalis</name>
    <dbReference type="NCBI Taxonomy" id="3133167"/>
    <lineage>
        <taxon>Bacteria</taxon>
        <taxon>Bacillati</taxon>
        <taxon>Bacillota</taxon>
        <taxon>Clostridia</taxon>
        <taxon>Eubacteriales</taxon>
        <taxon>Oscillospiraceae</taxon>
        <taxon>Faecousia</taxon>
    </lineage>
</organism>
<evidence type="ECO:0000313" key="3">
    <source>
        <dbReference type="EMBL" id="MEQ2512084.1"/>
    </source>
</evidence>
<comment type="caution">
    <text evidence="3">The sequence shown here is derived from an EMBL/GenBank/DDBJ whole genome shotgun (WGS) entry which is preliminary data.</text>
</comment>
<dbReference type="PROSITE" id="PS51272">
    <property type="entry name" value="SLH"/>
    <property type="match status" value="1"/>
</dbReference>
<keyword evidence="4" id="KW-1185">Reference proteome</keyword>
<dbReference type="InterPro" id="IPR001119">
    <property type="entry name" value="SLH_dom"/>
</dbReference>
<feature type="domain" description="SLH" evidence="2">
    <location>
        <begin position="13"/>
        <end position="67"/>
    </location>
</feature>
<dbReference type="Proteomes" id="UP001491552">
    <property type="component" value="Unassembled WGS sequence"/>
</dbReference>
<gene>
    <name evidence="3" type="ORF">WMO66_12660</name>
</gene>
<keyword evidence="1" id="KW-0677">Repeat</keyword>
<dbReference type="EMBL" id="JBBMFF010000258">
    <property type="protein sequence ID" value="MEQ2512084.1"/>
    <property type="molecule type" value="Genomic_DNA"/>
</dbReference>
<evidence type="ECO:0000256" key="1">
    <source>
        <dbReference type="ARBA" id="ARBA00022737"/>
    </source>
</evidence>
<dbReference type="Pfam" id="PF00395">
    <property type="entry name" value="SLH"/>
    <property type="match status" value="1"/>
</dbReference>
<evidence type="ECO:0000313" key="4">
    <source>
        <dbReference type="Proteomes" id="UP001491552"/>
    </source>
</evidence>
<protein>
    <submittedName>
        <fullName evidence="3">S-layer homology domain-containing protein</fullName>
    </submittedName>
</protein>
<proteinExistence type="predicted"/>
<reference evidence="3 4" key="1">
    <citation type="submission" date="2024-03" db="EMBL/GenBank/DDBJ databases">
        <title>Human intestinal bacterial collection.</title>
        <authorList>
            <person name="Pauvert C."/>
            <person name="Hitch T.C.A."/>
            <person name="Clavel T."/>
        </authorList>
    </citation>
    <scope>NUCLEOTIDE SEQUENCE [LARGE SCALE GENOMIC DNA]</scope>
    <source>
        <strain evidence="3 4">CLA-AA-H192</strain>
    </source>
</reference>
<evidence type="ECO:0000259" key="2">
    <source>
        <dbReference type="PROSITE" id="PS51272"/>
    </source>
</evidence>
<dbReference type="RefSeq" id="WP_349136787.1">
    <property type="nucleotide sequence ID" value="NZ_JBBMFF010000258.1"/>
</dbReference>